<feature type="transmembrane region" description="Helical" evidence="1">
    <location>
        <begin position="38"/>
        <end position="60"/>
    </location>
</feature>
<feature type="transmembrane region" description="Helical" evidence="1">
    <location>
        <begin position="80"/>
        <end position="98"/>
    </location>
</feature>
<evidence type="ECO:0000313" key="3">
    <source>
        <dbReference type="Proteomes" id="UP001497512"/>
    </source>
</evidence>
<dbReference type="Proteomes" id="UP001497512">
    <property type="component" value="Chromosome 17"/>
</dbReference>
<sequence length="134" mass="15655">MWTSSSSSSTTWEDVKLKLKEMYTPILEQPLMHRIWSVMIYFMMFIVGLVLTILISGYVLYTLSFVGIPYLEFMHSHRPYSFILLILLWAASLLIYSMETESPLSVRWELFFYFLSLLLVCTGIGAFVVLPYLL</sequence>
<keyword evidence="1" id="KW-0472">Membrane</keyword>
<proteinExistence type="predicted"/>
<evidence type="ECO:0000256" key="1">
    <source>
        <dbReference type="SAM" id="Phobius"/>
    </source>
</evidence>
<feature type="transmembrane region" description="Helical" evidence="1">
    <location>
        <begin position="110"/>
        <end position="133"/>
    </location>
</feature>
<dbReference type="EMBL" id="OZ019909">
    <property type="protein sequence ID" value="CAK9209403.1"/>
    <property type="molecule type" value="Genomic_DNA"/>
</dbReference>
<evidence type="ECO:0000313" key="2">
    <source>
        <dbReference type="EMBL" id="CAK9209403.1"/>
    </source>
</evidence>
<gene>
    <name evidence="2" type="ORF">CSSPTR1EN2_LOCUS9692</name>
</gene>
<name>A0ABP0U3G7_9BRYO</name>
<keyword evidence="1" id="KW-0812">Transmembrane</keyword>
<keyword evidence="1" id="KW-1133">Transmembrane helix</keyword>
<reference evidence="2" key="1">
    <citation type="submission" date="2024-02" db="EMBL/GenBank/DDBJ databases">
        <authorList>
            <consortium name="ELIXIR-Norway"/>
            <consortium name="Elixir Norway"/>
        </authorList>
    </citation>
    <scope>NUCLEOTIDE SEQUENCE</scope>
</reference>
<keyword evidence="3" id="KW-1185">Reference proteome</keyword>
<accession>A0ABP0U3G7</accession>
<organism evidence="2 3">
    <name type="scientific">Sphagnum troendelagicum</name>
    <dbReference type="NCBI Taxonomy" id="128251"/>
    <lineage>
        <taxon>Eukaryota</taxon>
        <taxon>Viridiplantae</taxon>
        <taxon>Streptophyta</taxon>
        <taxon>Embryophyta</taxon>
        <taxon>Bryophyta</taxon>
        <taxon>Sphagnophytina</taxon>
        <taxon>Sphagnopsida</taxon>
        <taxon>Sphagnales</taxon>
        <taxon>Sphagnaceae</taxon>
        <taxon>Sphagnum</taxon>
    </lineage>
</organism>
<protein>
    <submittedName>
        <fullName evidence="2">Uncharacterized protein</fullName>
    </submittedName>
</protein>